<accession>A0A6P5TNR0</accession>
<dbReference type="Pfam" id="PF23598">
    <property type="entry name" value="LRR_14"/>
    <property type="match status" value="1"/>
</dbReference>
<keyword evidence="3" id="KW-1185">Reference proteome</keyword>
<dbReference type="Gene3D" id="3.80.10.10">
    <property type="entry name" value="Ribonuclease Inhibitor"/>
    <property type="match status" value="1"/>
</dbReference>
<evidence type="ECO:0000313" key="4">
    <source>
        <dbReference type="RefSeq" id="XP_021828631.1"/>
    </source>
</evidence>
<protein>
    <submittedName>
        <fullName evidence="4">Disease resistance protein RPM1-like</fullName>
    </submittedName>
</protein>
<name>A0A6P5TNR0_PRUAV</name>
<evidence type="ECO:0000259" key="2">
    <source>
        <dbReference type="Pfam" id="PF23598"/>
    </source>
</evidence>
<dbReference type="SUPFAM" id="SSF52047">
    <property type="entry name" value="RNI-like"/>
    <property type="match status" value="1"/>
</dbReference>
<feature type="domain" description="Disease resistance R13L4/SHOC-2-like LRR" evidence="2">
    <location>
        <begin position="21"/>
        <end position="191"/>
    </location>
</feature>
<dbReference type="InterPro" id="IPR032675">
    <property type="entry name" value="LRR_dom_sf"/>
</dbReference>
<evidence type="ECO:0000256" key="1">
    <source>
        <dbReference type="ARBA" id="ARBA00022737"/>
    </source>
</evidence>
<dbReference type="RefSeq" id="XP_021828631.1">
    <property type="nucleotide sequence ID" value="XM_021972939.1"/>
</dbReference>
<reference evidence="4" key="1">
    <citation type="submission" date="2025-08" db="UniProtKB">
        <authorList>
            <consortium name="RefSeq"/>
        </authorList>
    </citation>
    <scope>IDENTIFICATION</scope>
</reference>
<dbReference type="GeneID" id="110769039"/>
<dbReference type="PANTHER" id="PTHR47186:SF3">
    <property type="entry name" value="OS09G0267800 PROTEIN"/>
    <property type="match status" value="1"/>
</dbReference>
<keyword evidence="1" id="KW-0677">Repeat</keyword>
<organism evidence="3 4">
    <name type="scientific">Prunus avium</name>
    <name type="common">Cherry</name>
    <name type="synonym">Cerasus avium</name>
    <dbReference type="NCBI Taxonomy" id="42229"/>
    <lineage>
        <taxon>Eukaryota</taxon>
        <taxon>Viridiplantae</taxon>
        <taxon>Streptophyta</taxon>
        <taxon>Embryophyta</taxon>
        <taxon>Tracheophyta</taxon>
        <taxon>Spermatophyta</taxon>
        <taxon>Magnoliopsida</taxon>
        <taxon>eudicotyledons</taxon>
        <taxon>Gunneridae</taxon>
        <taxon>Pentapetalae</taxon>
        <taxon>rosids</taxon>
        <taxon>fabids</taxon>
        <taxon>Rosales</taxon>
        <taxon>Rosaceae</taxon>
        <taxon>Amygdaloideae</taxon>
        <taxon>Amygdaleae</taxon>
        <taxon>Prunus</taxon>
    </lineage>
</organism>
<dbReference type="AlphaFoldDB" id="A0A6P5TNR0"/>
<sequence>MSKLRTFFFFLTGTFSLSFSKAFLSGLKLLRVLDLEKVPITKLPDEAVYLFNLRYLNLRRTPIKELPKSIGRLRNLQTLDIKDTNIEALPRGISKLINLRHLIMYRYTGVHRGFRYINETKAPSNVCKLKKLQVLACVESEGNIVRLVRNMTQLTRIGITNVKERDETDLRVSIQKMKLLSFLSLIVSDEEEFLRINALPSPPSSPSKSYLGWQTGTGSTLVLFTS</sequence>
<dbReference type="Proteomes" id="UP000515124">
    <property type="component" value="Unplaced"/>
</dbReference>
<proteinExistence type="predicted"/>
<dbReference type="InterPro" id="IPR055414">
    <property type="entry name" value="LRR_R13L4/SHOC2-like"/>
</dbReference>
<evidence type="ECO:0000313" key="3">
    <source>
        <dbReference type="Proteomes" id="UP000515124"/>
    </source>
</evidence>
<gene>
    <name evidence="4" type="primary">LOC110769039</name>
</gene>
<dbReference type="PANTHER" id="PTHR47186">
    <property type="entry name" value="LEUCINE-RICH REPEAT-CONTAINING PROTEIN 57"/>
    <property type="match status" value="1"/>
</dbReference>
<dbReference type="KEGG" id="pavi:110769039"/>